<reference evidence="1 2" key="1">
    <citation type="journal article" date="2018" name="Mol. Biol. Evol.">
        <title>Broad Genomic Sampling Reveals a Smut Pathogenic Ancestry of the Fungal Clade Ustilaginomycotina.</title>
        <authorList>
            <person name="Kijpornyongpan T."/>
            <person name="Mondo S.J."/>
            <person name="Barry K."/>
            <person name="Sandor L."/>
            <person name="Lee J."/>
            <person name="Lipzen A."/>
            <person name="Pangilinan J."/>
            <person name="LaButti K."/>
            <person name="Hainaut M."/>
            <person name="Henrissat B."/>
            <person name="Grigoriev I.V."/>
            <person name="Spatafora J.W."/>
            <person name="Aime M.C."/>
        </authorList>
    </citation>
    <scope>NUCLEOTIDE SEQUENCE [LARGE SCALE GENOMIC DNA]</scope>
    <source>
        <strain evidence="1 2">SA 807</strain>
    </source>
</reference>
<keyword evidence="2" id="KW-1185">Reference proteome</keyword>
<evidence type="ECO:0000313" key="2">
    <source>
        <dbReference type="Proteomes" id="UP000245626"/>
    </source>
</evidence>
<organism evidence="1 2">
    <name type="scientific">Violaceomyces palustris</name>
    <dbReference type="NCBI Taxonomy" id="1673888"/>
    <lineage>
        <taxon>Eukaryota</taxon>
        <taxon>Fungi</taxon>
        <taxon>Dikarya</taxon>
        <taxon>Basidiomycota</taxon>
        <taxon>Ustilaginomycotina</taxon>
        <taxon>Ustilaginomycetes</taxon>
        <taxon>Violaceomycetales</taxon>
        <taxon>Violaceomycetaceae</taxon>
        <taxon>Violaceomyces</taxon>
    </lineage>
</organism>
<sequence>MSTASIMKMWISSKPKSQRSHLLFAFFVVNVISSVAAATGAHVALMVDAVPDTPLSGFACIKADYNVYAVDKKLVKYLYCVMDTYRTRSDQLVLDCYVLRQEGQDNLKSRSTAQQVLSKYCLAAGGMMVALS</sequence>
<proteinExistence type="predicted"/>
<dbReference type="EMBL" id="KZ820004">
    <property type="protein sequence ID" value="PWN49810.1"/>
    <property type="molecule type" value="Genomic_DNA"/>
</dbReference>
<gene>
    <name evidence="1" type="ORF">IE53DRAFT_369461</name>
</gene>
<protein>
    <submittedName>
        <fullName evidence="1">Uncharacterized protein</fullName>
    </submittedName>
</protein>
<dbReference type="Proteomes" id="UP000245626">
    <property type="component" value="Unassembled WGS sequence"/>
</dbReference>
<accession>A0ACD0NVE4</accession>
<name>A0ACD0NVE4_9BASI</name>
<evidence type="ECO:0000313" key="1">
    <source>
        <dbReference type="EMBL" id="PWN49810.1"/>
    </source>
</evidence>